<dbReference type="AlphaFoldDB" id="A0A9X2BDR5"/>
<comment type="caution">
    <text evidence="1">The sequence shown here is derived from an EMBL/GenBank/DDBJ whole genome shotgun (WGS) entry which is preliminary data.</text>
</comment>
<dbReference type="EMBL" id="JAIWJX010000002">
    <property type="protein sequence ID" value="MCK6255342.1"/>
    <property type="molecule type" value="Genomic_DNA"/>
</dbReference>
<evidence type="ECO:0000313" key="1">
    <source>
        <dbReference type="EMBL" id="MCK6255342.1"/>
    </source>
</evidence>
<gene>
    <name evidence="1" type="ORF">LCY76_01695</name>
</gene>
<sequence>MYTYYSDQKKETPVSSVYRDPFSIRYGYARSSETQEADDSGQDFLAFEVKDRSLVFAVCDGVSLSFCGDLAARFISEKLIQWLGELPADEYRDEAGVKEKLASFLTELTVEGTETIRKHRLPNSMPPILREVLEEKRTKGSETMFICGRIDMADEMTSQASMFLASSGDIRLRVWNSSGEVTSDGKMQPETKKRWSTKDGLIGGDIHTVTGQSFGEVRRIAVYSDGFSAIDGLKQLPSTDQLQILVKKSLQSPLSDDLSFLDIAW</sequence>
<dbReference type="InterPro" id="IPR036457">
    <property type="entry name" value="PPM-type-like_dom_sf"/>
</dbReference>
<dbReference type="SUPFAM" id="SSF81606">
    <property type="entry name" value="PP2C-like"/>
    <property type="match status" value="1"/>
</dbReference>
<keyword evidence="2" id="KW-1185">Reference proteome</keyword>
<name>A0A9X2BDR5_9BACL</name>
<evidence type="ECO:0000313" key="2">
    <source>
        <dbReference type="Proteomes" id="UP001139011"/>
    </source>
</evidence>
<dbReference type="Proteomes" id="UP001139011">
    <property type="component" value="Unassembled WGS sequence"/>
</dbReference>
<accession>A0A9X2BDR5</accession>
<reference evidence="1" key="1">
    <citation type="submission" date="2021-09" db="EMBL/GenBank/DDBJ databases">
        <title>Genome analysis of Fictibacillus sp. KIGAM418 isolated from marine sediment.</title>
        <authorList>
            <person name="Seo M.-J."/>
            <person name="Cho E.-S."/>
            <person name="Hwang C.Y."/>
        </authorList>
    </citation>
    <scope>NUCLEOTIDE SEQUENCE</scope>
    <source>
        <strain evidence="1">KIGAM418</strain>
    </source>
</reference>
<organism evidence="1 2">
    <name type="scientific">Fictibacillus marinisediminis</name>
    <dbReference type="NCBI Taxonomy" id="2878389"/>
    <lineage>
        <taxon>Bacteria</taxon>
        <taxon>Bacillati</taxon>
        <taxon>Bacillota</taxon>
        <taxon>Bacilli</taxon>
        <taxon>Bacillales</taxon>
        <taxon>Fictibacillaceae</taxon>
        <taxon>Fictibacillus</taxon>
    </lineage>
</organism>
<proteinExistence type="predicted"/>
<dbReference type="RefSeq" id="WP_248251183.1">
    <property type="nucleotide sequence ID" value="NZ_JAIWJX010000002.1"/>
</dbReference>
<protein>
    <submittedName>
        <fullName evidence="1">Protein phosphatase 2C family protein</fullName>
    </submittedName>
</protein>
<dbReference type="Gene3D" id="3.60.40.10">
    <property type="entry name" value="PPM-type phosphatase domain"/>
    <property type="match status" value="1"/>
</dbReference>